<evidence type="ECO:0000256" key="1">
    <source>
        <dbReference type="SAM" id="Phobius"/>
    </source>
</evidence>
<dbReference type="RefSeq" id="WP_129257814.1">
    <property type="nucleotide sequence ID" value="NZ_SDKC01000001.1"/>
</dbReference>
<reference evidence="2 3" key="1">
    <citation type="submission" date="2019-01" db="EMBL/GenBank/DDBJ databases">
        <title>Blautia sp. nov. KGMB01111 isolated human feces.</title>
        <authorList>
            <person name="Park J.-E."/>
            <person name="Kim J.-S."/>
            <person name="Park S.-H."/>
        </authorList>
    </citation>
    <scope>NUCLEOTIDE SEQUENCE [LARGE SCALE GENOMIC DNA]</scope>
    <source>
        <strain evidence="2 3">KGMB01111</strain>
    </source>
</reference>
<protein>
    <submittedName>
        <fullName evidence="2">Uncharacterized protein</fullName>
    </submittedName>
</protein>
<dbReference type="EMBL" id="SDKC01000001">
    <property type="protein sequence ID" value="RXS75340.1"/>
    <property type="molecule type" value="Genomic_DNA"/>
</dbReference>
<dbReference type="AlphaFoldDB" id="A0A4Q1RI07"/>
<sequence length="386" mass="44675">MKNEKAEKWVNIISTFGGIIAILGVIFNKETIMIYPEYRKKIVFLGIVWIVSGILRVVWKKGVDGGKFNAYIRRNKLEHYIYAIIIILNSVVLATIFIEWLKYSIYPPALKITESDMFYTVVYAYEEEEKVLYPKVYEIGKNEENPTAYMEFMITNEINQSVSIESIKMNILNYKYEKNLFMFARSVNAGGDGELSDHVYHTKLDTDKRYKKMDYCGDYTLDDIDENYVFEPVLSHVSINGNETDFFDITFSTENSGIYTFEIEINYVVNGERRSQKTRTYQLYFPTASEINSQGSFDLLDQSSEEAGYLYERTKNDYAHPIVLSRKMDECVRTLKDLYSVAEPPVAATGDSAQIQGGYDLKDFEGYYYFGVDEETGNGMSTEWLD</sequence>
<accession>A0A4Q1RI07</accession>
<feature type="transmembrane region" description="Helical" evidence="1">
    <location>
        <begin position="9"/>
        <end position="27"/>
    </location>
</feature>
<evidence type="ECO:0000313" key="2">
    <source>
        <dbReference type="EMBL" id="RXS75340.1"/>
    </source>
</evidence>
<keyword evidence="1" id="KW-1133">Transmembrane helix</keyword>
<organism evidence="2 3">
    <name type="scientific">Blautia faecicola</name>
    <dbReference type="NCBI Taxonomy" id="2509240"/>
    <lineage>
        <taxon>Bacteria</taxon>
        <taxon>Bacillati</taxon>
        <taxon>Bacillota</taxon>
        <taxon>Clostridia</taxon>
        <taxon>Lachnospirales</taxon>
        <taxon>Lachnospiraceae</taxon>
        <taxon>Blautia</taxon>
    </lineage>
</organism>
<keyword evidence="1" id="KW-0472">Membrane</keyword>
<comment type="caution">
    <text evidence="2">The sequence shown here is derived from an EMBL/GenBank/DDBJ whole genome shotgun (WGS) entry which is preliminary data.</text>
</comment>
<keyword evidence="3" id="KW-1185">Reference proteome</keyword>
<gene>
    <name evidence="2" type="ORF">ETP43_08980</name>
</gene>
<proteinExistence type="predicted"/>
<keyword evidence="1" id="KW-0812">Transmembrane</keyword>
<name>A0A4Q1RI07_9FIRM</name>
<feature type="transmembrane region" description="Helical" evidence="1">
    <location>
        <begin position="80"/>
        <end position="101"/>
    </location>
</feature>
<evidence type="ECO:0000313" key="3">
    <source>
        <dbReference type="Proteomes" id="UP000290106"/>
    </source>
</evidence>
<feature type="transmembrane region" description="Helical" evidence="1">
    <location>
        <begin position="42"/>
        <end position="59"/>
    </location>
</feature>
<dbReference type="Proteomes" id="UP000290106">
    <property type="component" value="Unassembled WGS sequence"/>
</dbReference>